<name>A0A9X6GEN9_BACCE</name>
<sequence>MDYKLISRRIKDIRTNVLQLSQREFAEVLGMQSRSAISMWENEDSKKCPSKKMSLKIAKLANISVSYVLGESNEKNPELAVQDEWMQLMSQVKSKTPEKQKELLELIQNLVKITGD</sequence>
<organism evidence="2 3">
    <name type="scientific">Bacillus cereus</name>
    <dbReference type="NCBI Taxonomy" id="1396"/>
    <lineage>
        <taxon>Bacteria</taxon>
        <taxon>Bacillati</taxon>
        <taxon>Bacillota</taxon>
        <taxon>Bacilli</taxon>
        <taxon>Bacillales</taxon>
        <taxon>Bacillaceae</taxon>
        <taxon>Bacillus</taxon>
        <taxon>Bacillus cereus group</taxon>
    </lineage>
</organism>
<dbReference type="SUPFAM" id="SSF47413">
    <property type="entry name" value="lambda repressor-like DNA-binding domains"/>
    <property type="match status" value="1"/>
</dbReference>
<dbReference type="EMBL" id="MUAU01000062">
    <property type="protein sequence ID" value="OOR73695.1"/>
    <property type="molecule type" value="Genomic_DNA"/>
</dbReference>
<dbReference type="GO" id="GO:0003677">
    <property type="term" value="F:DNA binding"/>
    <property type="evidence" value="ECO:0007669"/>
    <property type="project" value="InterPro"/>
</dbReference>
<accession>A0A9X6GEN9</accession>
<evidence type="ECO:0000259" key="1">
    <source>
        <dbReference type="PROSITE" id="PS50943"/>
    </source>
</evidence>
<dbReference type="CDD" id="cd00093">
    <property type="entry name" value="HTH_XRE"/>
    <property type="match status" value="1"/>
</dbReference>
<dbReference type="AlphaFoldDB" id="A0A9X6GEN9"/>
<dbReference type="InterPro" id="IPR010982">
    <property type="entry name" value="Lambda_DNA-bd_dom_sf"/>
</dbReference>
<proteinExistence type="predicted"/>
<dbReference type="Pfam" id="PF01381">
    <property type="entry name" value="HTH_3"/>
    <property type="match status" value="1"/>
</dbReference>
<feature type="domain" description="HTH cro/C1-type" evidence="1">
    <location>
        <begin position="10"/>
        <end position="68"/>
    </location>
</feature>
<dbReference type="PROSITE" id="PS50943">
    <property type="entry name" value="HTH_CROC1"/>
    <property type="match status" value="1"/>
</dbReference>
<dbReference type="RefSeq" id="WP_078186943.1">
    <property type="nucleotide sequence ID" value="NZ_JANHDX010000024.1"/>
</dbReference>
<gene>
    <name evidence="2" type="ORF">BLX06_18140</name>
</gene>
<evidence type="ECO:0000313" key="3">
    <source>
        <dbReference type="Proteomes" id="UP000190641"/>
    </source>
</evidence>
<dbReference type="InterPro" id="IPR001387">
    <property type="entry name" value="Cro/C1-type_HTH"/>
</dbReference>
<protein>
    <submittedName>
        <fullName evidence="2">Transcriptional regulator</fullName>
    </submittedName>
</protein>
<dbReference type="SMART" id="SM00530">
    <property type="entry name" value="HTH_XRE"/>
    <property type="match status" value="1"/>
</dbReference>
<comment type="caution">
    <text evidence="2">The sequence shown here is derived from an EMBL/GenBank/DDBJ whole genome shotgun (WGS) entry which is preliminary data.</text>
</comment>
<reference evidence="2 3" key="1">
    <citation type="submission" date="2017-01" db="EMBL/GenBank/DDBJ databases">
        <title>Bacillus cereus isolates.</title>
        <authorList>
            <person name="Beno S.M."/>
        </authorList>
    </citation>
    <scope>NUCLEOTIDE SEQUENCE [LARGE SCALE GENOMIC DNA]</scope>
    <source>
        <strain evidence="2 3">FSL K6-1030</strain>
    </source>
</reference>
<dbReference type="Proteomes" id="UP000190641">
    <property type="component" value="Unassembled WGS sequence"/>
</dbReference>
<dbReference type="Gene3D" id="1.10.260.40">
    <property type="entry name" value="lambda repressor-like DNA-binding domains"/>
    <property type="match status" value="1"/>
</dbReference>
<evidence type="ECO:0000313" key="2">
    <source>
        <dbReference type="EMBL" id="OOR73695.1"/>
    </source>
</evidence>